<protein>
    <submittedName>
        <fullName evidence="5">60S ribosomal protein L37a</fullName>
    </submittedName>
</protein>
<dbReference type="GeneID" id="108670561"/>
<dbReference type="OrthoDB" id="10258345at2759"/>
<keyword evidence="2 5" id="KW-0689">Ribosomal protein</keyword>
<dbReference type="GO" id="GO:1990904">
    <property type="term" value="C:ribonucleoprotein complex"/>
    <property type="evidence" value="ECO:0007669"/>
    <property type="project" value="UniProtKB-KW"/>
</dbReference>
<dbReference type="AlphaFoldDB" id="A0A8B7NIP7"/>
<keyword evidence="4" id="KW-1185">Reference proteome</keyword>
<dbReference type="Gene3D" id="2.20.25.30">
    <property type="match status" value="1"/>
</dbReference>
<gene>
    <name evidence="5" type="primary">LOC108670561</name>
</gene>
<dbReference type="GO" id="GO:0006412">
    <property type="term" value="P:translation"/>
    <property type="evidence" value="ECO:0007669"/>
    <property type="project" value="InterPro"/>
</dbReference>
<dbReference type="InterPro" id="IPR011331">
    <property type="entry name" value="Ribosomal_eL37/eL43"/>
</dbReference>
<dbReference type="KEGG" id="hazt:108670561"/>
<name>A0A8B7NIP7_HYAAZ</name>
<reference evidence="5" key="1">
    <citation type="submission" date="2025-08" db="UniProtKB">
        <authorList>
            <consortium name="RefSeq"/>
        </authorList>
    </citation>
    <scope>IDENTIFICATION</scope>
    <source>
        <tissue evidence="5">Whole organism</tissue>
    </source>
</reference>
<dbReference type="GO" id="GO:0003735">
    <property type="term" value="F:structural constituent of ribosome"/>
    <property type="evidence" value="ECO:0007669"/>
    <property type="project" value="InterPro"/>
</dbReference>
<evidence type="ECO:0000256" key="2">
    <source>
        <dbReference type="ARBA" id="ARBA00022980"/>
    </source>
</evidence>
<keyword evidence="3" id="KW-0687">Ribonucleoprotein</keyword>
<proteinExistence type="inferred from homology"/>
<dbReference type="InterPro" id="IPR050522">
    <property type="entry name" value="Ribosomal_protein_eL43"/>
</dbReference>
<evidence type="ECO:0000256" key="3">
    <source>
        <dbReference type="ARBA" id="ARBA00023274"/>
    </source>
</evidence>
<dbReference type="NCBIfam" id="TIGR00280">
    <property type="entry name" value="eL43_euk_arch"/>
    <property type="match status" value="1"/>
</dbReference>
<dbReference type="RefSeq" id="XP_018013517.1">
    <property type="nucleotide sequence ID" value="XM_018158028.2"/>
</dbReference>
<dbReference type="InterPro" id="IPR002674">
    <property type="entry name" value="Ribosomal_eL43"/>
</dbReference>
<dbReference type="OMA" id="GPRYGRK"/>
<dbReference type="CTD" id="6168"/>
<sequence length="93" mass="10551">MAKRTKKVGIVGKYGTRYGASLRKQVKKQEESQRIKYFCKFCGRDSVKRLAVGIWRCKPCKRTTAGAAYTLHSTASVNAASFIKRSKEMQEKD</sequence>
<evidence type="ECO:0000256" key="1">
    <source>
        <dbReference type="ARBA" id="ARBA00008672"/>
    </source>
</evidence>
<comment type="similarity">
    <text evidence="1">Belongs to the eukaryotic ribosomal protein eL43 family.</text>
</comment>
<accession>A0A8B7NIP7</accession>
<dbReference type="PANTHER" id="PTHR48129:SF1">
    <property type="entry name" value="LARGE RIBOSOMAL SUBUNIT PROTEIN EL43"/>
    <property type="match status" value="1"/>
</dbReference>
<dbReference type="HAMAP" id="MF_00327">
    <property type="entry name" value="Ribosomal_eL43"/>
    <property type="match status" value="1"/>
</dbReference>
<dbReference type="InterPro" id="IPR011332">
    <property type="entry name" value="Ribosomal_zn-bd"/>
</dbReference>
<organism evidence="4 5">
    <name type="scientific">Hyalella azteca</name>
    <name type="common">Amphipod</name>
    <dbReference type="NCBI Taxonomy" id="294128"/>
    <lineage>
        <taxon>Eukaryota</taxon>
        <taxon>Metazoa</taxon>
        <taxon>Ecdysozoa</taxon>
        <taxon>Arthropoda</taxon>
        <taxon>Crustacea</taxon>
        <taxon>Multicrustacea</taxon>
        <taxon>Malacostraca</taxon>
        <taxon>Eumalacostraca</taxon>
        <taxon>Peracarida</taxon>
        <taxon>Amphipoda</taxon>
        <taxon>Senticaudata</taxon>
        <taxon>Talitrida</taxon>
        <taxon>Talitroidea</taxon>
        <taxon>Hyalellidae</taxon>
        <taxon>Hyalella</taxon>
    </lineage>
</organism>
<dbReference type="GO" id="GO:0005840">
    <property type="term" value="C:ribosome"/>
    <property type="evidence" value="ECO:0007669"/>
    <property type="project" value="UniProtKB-KW"/>
</dbReference>
<dbReference type="SUPFAM" id="SSF57829">
    <property type="entry name" value="Zn-binding ribosomal proteins"/>
    <property type="match status" value="1"/>
</dbReference>
<dbReference type="Proteomes" id="UP000694843">
    <property type="component" value="Unplaced"/>
</dbReference>
<evidence type="ECO:0000313" key="4">
    <source>
        <dbReference type="Proteomes" id="UP000694843"/>
    </source>
</evidence>
<dbReference type="Pfam" id="PF01780">
    <property type="entry name" value="Ribosomal_L37ae"/>
    <property type="match status" value="1"/>
</dbReference>
<evidence type="ECO:0000313" key="5">
    <source>
        <dbReference type="RefSeq" id="XP_018013517.1"/>
    </source>
</evidence>
<dbReference type="PANTHER" id="PTHR48129">
    <property type="entry name" value="60S RIBOSOMAL PROTEIN L37A"/>
    <property type="match status" value="1"/>
</dbReference>